<proteinExistence type="inferred from homology"/>
<dbReference type="GO" id="GO:0016020">
    <property type="term" value="C:membrane"/>
    <property type="evidence" value="ECO:0007669"/>
    <property type="project" value="TreeGrafter"/>
</dbReference>
<sequence length="234" mass="25480">MDVLRPETPVAGASAGSIIAVCAKSGLSEEKLLEAFLDLAQDCRAGGTRGRLKFVLRRVLEAALPEDIHLRCEGTAFLAVTRLWPDFQPQTISSFRSRRDLIDTLLVSCHIPYWFDGSLFTLYRGGLFFDGGITNFIPTTPTEVCHRVCCFPAQQMRAFPNIDLSPDTYEPWPHDMRTMLSWAFEPAPEAMLLELVGKGKRDARAWAAANAPTRRGLLVAAAGGAGASGAAGEP</sequence>
<dbReference type="AlphaFoldDB" id="A0A2J8AJT8"/>
<dbReference type="GO" id="GO:0019433">
    <property type="term" value="P:triglyceride catabolic process"/>
    <property type="evidence" value="ECO:0007669"/>
    <property type="project" value="TreeGrafter"/>
</dbReference>
<dbReference type="PANTHER" id="PTHR12406">
    <property type="entry name" value="CALCIUM-INDEPENDENT PHOSPHOLIPASE A2 IPLA2 -RELATED"/>
    <property type="match status" value="1"/>
</dbReference>
<dbReference type="InterPro" id="IPR033562">
    <property type="entry name" value="PLPL"/>
</dbReference>
<comment type="similarity">
    <text evidence="2">Belongs to the patatin family.</text>
</comment>
<dbReference type="Proteomes" id="UP000236333">
    <property type="component" value="Unassembled WGS sequence"/>
</dbReference>
<feature type="domain" description="PNPLA" evidence="3">
    <location>
        <begin position="10"/>
        <end position="140"/>
    </location>
</feature>
<accession>A0A2J8AJT8</accession>
<reference evidence="4 5" key="1">
    <citation type="journal article" date="2017" name="Mol. Biol. Evol.">
        <title>The 4-celled Tetrabaena socialis nuclear genome reveals the essential components for genetic control of cell number at the origin of multicellularity in the volvocine lineage.</title>
        <authorList>
            <person name="Featherston J."/>
            <person name="Arakaki Y."/>
            <person name="Hanschen E.R."/>
            <person name="Ferris P.J."/>
            <person name="Michod R.E."/>
            <person name="Olson B.J.S.C."/>
            <person name="Nozaki H."/>
            <person name="Durand P.M."/>
        </authorList>
    </citation>
    <scope>NUCLEOTIDE SEQUENCE [LARGE SCALE GENOMIC DNA]</scope>
    <source>
        <strain evidence="4 5">NIES-571</strain>
    </source>
</reference>
<organism evidence="4 5">
    <name type="scientific">Tetrabaena socialis</name>
    <dbReference type="NCBI Taxonomy" id="47790"/>
    <lineage>
        <taxon>Eukaryota</taxon>
        <taxon>Viridiplantae</taxon>
        <taxon>Chlorophyta</taxon>
        <taxon>core chlorophytes</taxon>
        <taxon>Chlorophyceae</taxon>
        <taxon>CS clade</taxon>
        <taxon>Chlamydomonadales</taxon>
        <taxon>Tetrabaenaceae</taxon>
        <taxon>Tetrabaena</taxon>
    </lineage>
</organism>
<evidence type="ECO:0000256" key="2">
    <source>
        <dbReference type="RuleBase" id="RU361262"/>
    </source>
</evidence>
<dbReference type="SUPFAM" id="SSF52151">
    <property type="entry name" value="FabD/lysophospholipase-like"/>
    <property type="match status" value="1"/>
</dbReference>
<keyword evidence="2" id="KW-0442">Lipid degradation</keyword>
<evidence type="ECO:0000256" key="1">
    <source>
        <dbReference type="ARBA" id="ARBA00023098"/>
    </source>
</evidence>
<comment type="domain">
    <text evidence="2">The nitrogen atoms of the two glycine residues in the GGXR motif define the oxyanion hole, and stabilize the oxyanion that forms during the nucleophilic attack by the catalytic serine during substrate cleavage.</text>
</comment>
<dbReference type="OrthoDB" id="197155at2759"/>
<gene>
    <name evidence="4" type="ORF">TSOC_000306</name>
</gene>
<comment type="caution">
    <text evidence="4">The sequence shown here is derived from an EMBL/GenBank/DDBJ whole genome shotgun (WGS) entry which is preliminary data.</text>
</comment>
<name>A0A2J8AJT8_9CHLO</name>
<dbReference type="GO" id="GO:0055088">
    <property type="term" value="P:lipid homeostasis"/>
    <property type="evidence" value="ECO:0007669"/>
    <property type="project" value="TreeGrafter"/>
</dbReference>
<dbReference type="PANTHER" id="PTHR12406:SF7">
    <property type="entry name" value="PATATIN-LIKE PHOSPHOLIPASE DOMAIN-CONTAINING PROTEIN 4"/>
    <property type="match status" value="1"/>
</dbReference>
<dbReference type="Pfam" id="PF01734">
    <property type="entry name" value="Patatin"/>
    <property type="match status" value="1"/>
</dbReference>
<keyword evidence="5" id="KW-1185">Reference proteome</keyword>
<dbReference type="EC" id="3.1.1.-" evidence="2"/>
<keyword evidence="1 2" id="KW-0443">Lipid metabolism</keyword>
<dbReference type="GO" id="GO:0005811">
    <property type="term" value="C:lipid droplet"/>
    <property type="evidence" value="ECO:0007669"/>
    <property type="project" value="TreeGrafter"/>
</dbReference>
<dbReference type="CDD" id="cd07224">
    <property type="entry name" value="Pat_like"/>
    <property type="match status" value="1"/>
</dbReference>
<protein>
    <recommendedName>
        <fullName evidence="2">Patatin</fullName>
        <ecNumber evidence="2">3.1.1.-</ecNumber>
    </recommendedName>
</protein>
<evidence type="ECO:0000313" key="5">
    <source>
        <dbReference type="Proteomes" id="UP000236333"/>
    </source>
</evidence>
<evidence type="ECO:0000313" key="4">
    <source>
        <dbReference type="EMBL" id="PNH12778.1"/>
    </source>
</evidence>
<keyword evidence="2" id="KW-0378">Hydrolase</keyword>
<evidence type="ECO:0000259" key="3">
    <source>
        <dbReference type="Pfam" id="PF01734"/>
    </source>
</evidence>
<dbReference type="GO" id="GO:0004806">
    <property type="term" value="F:triacylglycerol lipase activity"/>
    <property type="evidence" value="ECO:0007669"/>
    <property type="project" value="TreeGrafter"/>
</dbReference>
<dbReference type="GO" id="GO:0005737">
    <property type="term" value="C:cytoplasm"/>
    <property type="evidence" value="ECO:0007669"/>
    <property type="project" value="TreeGrafter"/>
</dbReference>
<dbReference type="EMBL" id="PGGS01000004">
    <property type="protein sequence ID" value="PNH12778.1"/>
    <property type="molecule type" value="Genomic_DNA"/>
</dbReference>
<dbReference type="InterPro" id="IPR002641">
    <property type="entry name" value="PNPLA_dom"/>
</dbReference>
<comment type="function">
    <text evidence="2">Lipolytic acyl hydrolase (LAH).</text>
</comment>
<dbReference type="InterPro" id="IPR016035">
    <property type="entry name" value="Acyl_Trfase/lysoPLipase"/>
</dbReference>